<dbReference type="GO" id="GO:0031267">
    <property type="term" value="F:small GTPase binding"/>
    <property type="evidence" value="ECO:0007669"/>
    <property type="project" value="TreeGrafter"/>
</dbReference>
<dbReference type="GO" id="GO:0005524">
    <property type="term" value="F:ATP binding"/>
    <property type="evidence" value="ECO:0007669"/>
    <property type="project" value="InterPro"/>
</dbReference>
<dbReference type="SMART" id="SM00164">
    <property type="entry name" value="TBC"/>
    <property type="match status" value="1"/>
</dbReference>
<dbReference type="PROSITE" id="PS50086">
    <property type="entry name" value="TBC_RABGAP"/>
    <property type="match status" value="1"/>
</dbReference>
<proteinExistence type="predicted"/>
<dbReference type="PANTHER" id="PTHR47219">
    <property type="entry name" value="RAB GTPASE-ACTIVATING PROTEIN 1-LIKE"/>
    <property type="match status" value="1"/>
</dbReference>
<dbReference type="PROSITE" id="PS50011">
    <property type="entry name" value="PROTEIN_KINASE_DOM"/>
    <property type="match status" value="1"/>
</dbReference>
<dbReference type="EMBL" id="JALNTZ010000005">
    <property type="protein sequence ID" value="KAJ3650572.1"/>
    <property type="molecule type" value="Genomic_DNA"/>
</dbReference>
<dbReference type="InterPro" id="IPR011009">
    <property type="entry name" value="Kinase-like_dom_sf"/>
</dbReference>
<dbReference type="SMART" id="SM00450">
    <property type="entry name" value="RHOD"/>
    <property type="match status" value="1"/>
</dbReference>
<keyword evidence="5" id="KW-1185">Reference proteome</keyword>
<organism evidence="4 5">
    <name type="scientific">Zophobas morio</name>
    <dbReference type="NCBI Taxonomy" id="2755281"/>
    <lineage>
        <taxon>Eukaryota</taxon>
        <taxon>Metazoa</taxon>
        <taxon>Ecdysozoa</taxon>
        <taxon>Arthropoda</taxon>
        <taxon>Hexapoda</taxon>
        <taxon>Insecta</taxon>
        <taxon>Pterygota</taxon>
        <taxon>Neoptera</taxon>
        <taxon>Endopterygota</taxon>
        <taxon>Coleoptera</taxon>
        <taxon>Polyphaga</taxon>
        <taxon>Cucujiformia</taxon>
        <taxon>Tenebrionidae</taxon>
        <taxon>Zophobas</taxon>
    </lineage>
</organism>
<dbReference type="SUPFAM" id="SSF52821">
    <property type="entry name" value="Rhodanese/Cell cycle control phosphatase"/>
    <property type="match status" value="1"/>
</dbReference>
<dbReference type="InterPro" id="IPR050302">
    <property type="entry name" value="Rab_GAP_TBC_domain"/>
</dbReference>
<dbReference type="InterPro" id="IPR000195">
    <property type="entry name" value="Rab-GAP-TBC_dom"/>
</dbReference>
<dbReference type="Pfam" id="PF00069">
    <property type="entry name" value="Pkinase"/>
    <property type="match status" value="1"/>
</dbReference>
<evidence type="ECO:0000313" key="5">
    <source>
        <dbReference type="Proteomes" id="UP001168821"/>
    </source>
</evidence>
<dbReference type="Gene3D" id="1.10.472.80">
    <property type="entry name" value="Ypt/Rab-GAP domain of gyp1p, domain 3"/>
    <property type="match status" value="1"/>
</dbReference>
<dbReference type="FunFam" id="1.10.8.270:FF:000044">
    <property type="entry name" value="TBC Kinase homolog"/>
    <property type="match status" value="1"/>
</dbReference>
<sequence>MPVSLLTDPQMQFGAITFFAKLHKGDTCGSNGLPLTPNSIIVIGKAQFLKTIKHPYLCQYLDIIRGKHERTVVVSQYCGEPLSNYISKEQFTLDEIRKIAFQILTALKELHQRKIVHRNLSTDNILLQQNKDIKLFNYGLYYMTGCGQLVSFPIMQVLYSAPEVYLDSPSGIFSDPKSDIWSVGIVLIELILKKGLWQSLKLGQRIRKILSLIQCNNSSVFERIAREHNCFETYETIPDDLKNLVEACLSIYPKNRSTAEELLQREMFEDFTTKKTPNKSKVCEPFEVFTINELYHWWQLAGGDVFQELKKQGLIRSSPPILSLPNLVSIEGSTLGQERNPATLYDPRIVQMPLDALYQRFAHIPLTCYYPLIHATSKIIESSMPPPYDATGLPLIIREKDPEYQFHRVILFRRLLHGYPYTKELILKEASKDIPPLLRGEVWAALLSIKGDYERQYLRIDKETPTTTDRQIEVDIPRCHQYNELLSSTEGHKKLKRILKAWVYQNSNYVYWQGLDSLTAPFLYLNFNNEAKAFACLSAFIPKYLHKFFLKDNSMVIQEYLAKFSQLIAFHDPHLANHLHYINFYPELFAIPWFLTVFSHVFPLYKILHIWDKLLLGDSSFPLHIGLSVLTQLRDRLLNSGFNECILLFSDLPEVDIEKCVSYSMATFESTPKSITTREHQNGKFHPTSELDISSVTLQELNRERCPRISATDFVNLVRSKPEKILTIDIRNPVQFSRSSVMNSINIPFSSVSFGEASLENVGQHSTRIANSKNEIIVVIGNEETDLELFPKFLLKCGVSRVCVLHGGFSLLASATPTILISNTQM</sequence>
<dbReference type="Gene3D" id="3.40.250.10">
    <property type="entry name" value="Rhodanese-like domain"/>
    <property type="match status" value="1"/>
</dbReference>
<dbReference type="FunFam" id="1.10.510.10:FF:001232">
    <property type="entry name" value="Predicted protein"/>
    <property type="match status" value="1"/>
</dbReference>
<dbReference type="AlphaFoldDB" id="A0AA38MC53"/>
<evidence type="ECO:0000259" key="3">
    <source>
        <dbReference type="PROSITE" id="PS50206"/>
    </source>
</evidence>
<reference evidence="4" key="1">
    <citation type="journal article" date="2023" name="G3 (Bethesda)">
        <title>Whole genome assemblies of Zophobas morio and Tenebrio molitor.</title>
        <authorList>
            <person name="Kaur S."/>
            <person name="Stinson S.A."/>
            <person name="diCenzo G.C."/>
        </authorList>
    </citation>
    <scope>NUCLEOTIDE SEQUENCE</scope>
    <source>
        <strain evidence="4">QUZm001</strain>
    </source>
</reference>
<accession>A0AA38MC53</accession>
<feature type="domain" description="Protein kinase" evidence="1">
    <location>
        <begin position="1"/>
        <end position="268"/>
    </location>
</feature>
<dbReference type="PROSITE" id="PS50206">
    <property type="entry name" value="RHODANESE_3"/>
    <property type="match status" value="1"/>
</dbReference>
<dbReference type="Gene3D" id="1.10.8.270">
    <property type="entry name" value="putative rabgap domain of human tbc1 domain family member 14 like domains"/>
    <property type="match status" value="1"/>
</dbReference>
<dbReference type="Gene3D" id="1.10.510.10">
    <property type="entry name" value="Transferase(Phosphotransferase) domain 1"/>
    <property type="match status" value="1"/>
</dbReference>
<dbReference type="GO" id="GO:0004672">
    <property type="term" value="F:protein kinase activity"/>
    <property type="evidence" value="ECO:0007669"/>
    <property type="project" value="InterPro"/>
</dbReference>
<evidence type="ECO:0008006" key="6">
    <source>
        <dbReference type="Google" id="ProtNLM"/>
    </source>
</evidence>
<dbReference type="FunFam" id="1.10.472.80:FF:000015">
    <property type="entry name" value="TBC domain-containing protein kinase-like protein"/>
    <property type="match status" value="1"/>
</dbReference>
<dbReference type="InterPro" id="IPR001763">
    <property type="entry name" value="Rhodanese-like_dom"/>
</dbReference>
<dbReference type="SUPFAM" id="SSF47923">
    <property type="entry name" value="Ypt/Rab-GAP domain of gyp1p"/>
    <property type="match status" value="2"/>
</dbReference>
<evidence type="ECO:0000259" key="2">
    <source>
        <dbReference type="PROSITE" id="PS50086"/>
    </source>
</evidence>
<evidence type="ECO:0000259" key="1">
    <source>
        <dbReference type="PROSITE" id="PS50011"/>
    </source>
</evidence>
<dbReference type="FunFam" id="3.40.250.10:FF:000056">
    <property type="entry name" value="TBC domain-containing protein kinase protein"/>
    <property type="match status" value="1"/>
</dbReference>
<dbReference type="SMART" id="SM00220">
    <property type="entry name" value="S_TKc"/>
    <property type="match status" value="1"/>
</dbReference>
<dbReference type="GO" id="GO:0005096">
    <property type="term" value="F:GTPase activator activity"/>
    <property type="evidence" value="ECO:0007669"/>
    <property type="project" value="TreeGrafter"/>
</dbReference>
<dbReference type="Pfam" id="PF00566">
    <property type="entry name" value="RabGAP-TBC"/>
    <property type="match status" value="1"/>
</dbReference>
<dbReference type="Proteomes" id="UP001168821">
    <property type="component" value="Unassembled WGS sequence"/>
</dbReference>
<dbReference type="Pfam" id="PF00581">
    <property type="entry name" value="Rhodanese"/>
    <property type="match status" value="1"/>
</dbReference>
<dbReference type="InterPro" id="IPR035969">
    <property type="entry name" value="Rab-GAP_TBC_sf"/>
</dbReference>
<feature type="domain" description="Rab-GAP TBC" evidence="2">
    <location>
        <begin position="433"/>
        <end position="618"/>
    </location>
</feature>
<evidence type="ECO:0000313" key="4">
    <source>
        <dbReference type="EMBL" id="KAJ3650572.1"/>
    </source>
</evidence>
<dbReference type="PANTHER" id="PTHR47219:SF9">
    <property type="entry name" value="GTPASE ACTIVATING PROTEIN AND CENTROSOME-ASSOCIATED, ISOFORM B"/>
    <property type="match status" value="1"/>
</dbReference>
<gene>
    <name evidence="4" type="ORF">Zmor_016662</name>
</gene>
<feature type="domain" description="Rhodanese" evidence="3">
    <location>
        <begin position="721"/>
        <end position="821"/>
    </location>
</feature>
<dbReference type="SUPFAM" id="SSF56112">
    <property type="entry name" value="Protein kinase-like (PK-like)"/>
    <property type="match status" value="1"/>
</dbReference>
<protein>
    <recommendedName>
        <fullName evidence="6">TBC domain-containing protein kinase-like protein</fullName>
    </recommendedName>
</protein>
<dbReference type="InterPro" id="IPR000719">
    <property type="entry name" value="Prot_kinase_dom"/>
</dbReference>
<comment type="caution">
    <text evidence="4">The sequence shown here is derived from an EMBL/GenBank/DDBJ whole genome shotgun (WGS) entry which is preliminary data.</text>
</comment>
<name>A0AA38MC53_9CUCU</name>
<dbReference type="InterPro" id="IPR036873">
    <property type="entry name" value="Rhodanese-like_dom_sf"/>
</dbReference>